<dbReference type="InterPro" id="IPR015943">
    <property type="entry name" value="WD40/YVTN_repeat-like_dom_sf"/>
</dbReference>
<evidence type="ECO:0000256" key="10">
    <source>
        <dbReference type="ARBA" id="ARBA00040002"/>
    </source>
</evidence>
<name>A0AAN7SDB9_9COLE</name>
<dbReference type="InterPro" id="IPR036322">
    <property type="entry name" value="WD40_repeat_dom_sf"/>
</dbReference>
<comment type="subcellular location">
    <subcellularLocation>
        <location evidence="1">Cytoplasm</location>
        <location evidence="1">Cytoskeleton</location>
        <location evidence="1">Flagellum axoneme</location>
    </subcellularLocation>
    <subcellularLocation>
        <location evidence="9">Dynein axonemal particle</location>
    </subcellularLocation>
</comment>
<evidence type="ECO:0000313" key="15">
    <source>
        <dbReference type="Proteomes" id="UP001353858"/>
    </source>
</evidence>
<dbReference type="Gene3D" id="2.130.10.10">
    <property type="entry name" value="YVTN repeat-like/Quinoprotein amine dehydrogenase"/>
    <property type="match status" value="1"/>
</dbReference>
<evidence type="ECO:0000256" key="4">
    <source>
        <dbReference type="ARBA" id="ARBA00022737"/>
    </source>
</evidence>
<evidence type="ECO:0000256" key="2">
    <source>
        <dbReference type="ARBA" id="ARBA00022490"/>
    </source>
</evidence>
<keyword evidence="6" id="KW-0969">Cilium</keyword>
<evidence type="ECO:0000256" key="8">
    <source>
        <dbReference type="ARBA" id="ARBA00023273"/>
    </source>
</evidence>
<dbReference type="GO" id="GO:0120293">
    <property type="term" value="C:dynein axonemal particle"/>
    <property type="evidence" value="ECO:0007669"/>
    <property type="project" value="UniProtKB-SubCell"/>
</dbReference>
<keyword evidence="4" id="KW-0677">Repeat</keyword>
<evidence type="ECO:0000256" key="12">
    <source>
        <dbReference type="PROSITE-ProRule" id="PRU00221"/>
    </source>
</evidence>
<dbReference type="PANTHER" id="PTHR12442">
    <property type="entry name" value="DYNEIN INTERMEDIATE CHAIN"/>
    <property type="match status" value="1"/>
</dbReference>
<dbReference type="Proteomes" id="UP001353858">
    <property type="component" value="Unassembled WGS sequence"/>
</dbReference>
<dbReference type="GO" id="GO:0045504">
    <property type="term" value="F:dynein heavy chain binding"/>
    <property type="evidence" value="ECO:0007669"/>
    <property type="project" value="TreeGrafter"/>
</dbReference>
<feature type="region of interest" description="Disordered" evidence="13">
    <location>
        <begin position="1"/>
        <end position="20"/>
    </location>
</feature>
<dbReference type="PROSITE" id="PS50082">
    <property type="entry name" value="WD_REPEATS_2"/>
    <property type="match status" value="1"/>
</dbReference>
<comment type="caution">
    <text evidence="14">The sequence shown here is derived from an EMBL/GenBank/DDBJ whole genome shotgun (WGS) entry which is preliminary data.</text>
</comment>
<reference evidence="15" key="1">
    <citation type="submission" date="2023-01" db="EMBL/GenBank/DDBJ databases">
        <title>Key to firefly adult light organ development and bioluminescence: homeobox transcription factors regulate luciferase expression and transportation to peroxisome.</title>
        <authorList>
            <person name="Fu X."/>
        </authorList>
    </citation>
    <scope>NUCLEOTIDE SEQUENCE [LARGE SCALE GENOMIC DNA]</scope>
</reference>
<dbReference type="InterPro" id="IPR050687">
    <property type="entry name" value="Dynein_IC"/>
</dbReference>
<keyword evidence="7" id="KW-0206">Cytoskeleton</keyword>
<dbReference type="PANTHER" id="PTHR12442:SF12">
    <property type="entry name" value="DYNEIN AXONEMAL INTERMEDIATE CHAIN 4"/>
    <property type="match status" value="1"/>
</dbReference>
<keyword evidence="15" id="KW-1185">Reference proteome</keyword>
<evidence type="ECO:0000256" key="5">
    <source>
        <dbReference type="ARBA" id="ARBA00022846"/>
    </source>
</evidence>
<dbReference type="GO" id="GO:0003341">
    <property type="term" value="P:cilium movement"/>
    <property type="evidence" value="ECO:0007669"/>
    <property type="project" value="TreeGrafter"/>
</dbReference>
<keyword evidence="8" id="KW-0966">Cell projection</keyword>
<organism evidence="14 15">
    <name type="scientific">Aquatica leii</name>
    <dbReference type="NCBI Taxonomy" id="1421715"/>
    <lineage>
        <taxon>Eukaryota</taxon>
        <taxon>Metazoa</taxon>
        <taxon>Ecdysozoa</taxon>
        <taxon>Arthropoda</taxon>
        <taxon>Hexapoda</taxon>
        <taxon>Insecta</taxon>
        <taxon>Pterygota</taxon>
        <taxon>Neoptera</taxon>
        <taxon>Endopterygota</taxon>
        <taxon>Coleoptera</taxon>
        <taxon>Polyphaga</taxon>
        <taxon>Elateriformia</taxon>
        <taxon>Elateroidea</taxon>
        <taxon>Lampyridae</taxon>
        <taxon>Luciolinae</taxon>
        <taxon>Aquatica</taxon>
    </lineage>
</organism>
<evidence type="ECO:0000256" key="9">
    <source>
        <dbReference type="ARBA" id="ARBA00024190"/>
    </source>
</evidence>
<dbReference type="EMBL" id="JARPUR010000005">
    <property type="protein sequence ID" value="KAK4876062.1"/>
    <property type="molecule type" value="Genomic_DNA"/>
</dbReference>
<sequence>MSKGHTSNTKKPPVGQKLPIKSILSKKQTGEIKIHYEGEDLTPETLNPLLNEGCKLKELSTIIQKKIDEKAATADAAMFSQSTSRFHTELHKQQMYAESVFRQSYNASFVDDVVIEPERKLSIALSSIDKEEETPIVELSEIPSIVLQMPSHISLLLKETNTFYLLDLPSKTVEKGSEEGTLVEADNERYEYLTEGKGRNRRVINAEVQTVQVLLKTRSTEAETFLRKHNHAFASEWDMYDSYETDGLPASKPNNGKPILDKSLIPDNIDTDEMTKEDIELIILLKKLSFQQALIVTERLLANNNFNEEQKAFRGLSDPDPDRENIEYKYRLRLLWTFENSDTKGRCVTAMCWNDHNSDVLAVGYGKFFYTDRTTGMVMLWNIKNPVQPERCYKFEQPVTTINFSKNNPNLLGIGFYDGTIKIIDISIKELTVIGYSGEDSPSFEPIWKIIWYKGSDYFKGTEQIITACQDGRISFYRNQDTFELIHQQIMRINRPEGKLKGIESLRRCHIPGIPVHRYAAALVIRQHPVDGNTYYVGTNEGTVHKCSRNYYHQHLDLFLAHYGPLYEMKFSPFCNKIFITCGDDWHVRVWADGITEPLFELTKEMQSIQSVDWSPTHSTIICNVCGSSIYIWDIQRKVYNPQSINQNPYNCRNTVVRFSNSGKCIVVGDIEGNVLVYALEDMPFAAYFPDDLLTNSIIRCLNTRPDLIKKLKKLGSLNFNKEDFEKNI</sequence>
<evidence type="ECO:0000256" key="3">
    <source>
        <dbReference type="ARBA" id="ARBA00022574"/>
    </source>
</evidence>
<dbReference type="SMART" id="SM00320">
    <property type="entry name" value="WD40"/>
    <property type="match status" value="6"/>
</dbReference>
<protein>
    <recommendedName>
        <fullName evidence="10">Dynein axonemal intermediate chain 4</fullName>
    </recommendedName>
    <alternativeName>
        <fullName evidence="11">WD repeat-containing protein 78</fullName>
    </alternativeName>
</protein>
<evidence type="ECO:0000256" key="11">
    <source>
        <dbReference type="ARBA" id="ARBA00041557"/>
    </source>
</evidence>
<dbReference type="SUPFAM" id="SSF50978">
    <property type="entry name" value="WD40 repeat-like"/>
    <property type="match status" value="1"/>
</dbReference>
<evidence type="ECO:0000256" key="1">
    <source>
        <dbReference type="ARBA" id="ARBA00004611"/>
    </source>
</evidence>
<dbReference type="Pfam" id="PF00400">
    <property type="entry name" value="WD40"/>
    <property type="match status" value="1"/>
</dbReference>
<evidence type="ECO:0000313" key="14">
    <source>
        <dbReference type="EMBL" id="KAK4876062.1"/>
    </source>
</evidence>
<dbReference type="GO" id="GO:0005858">
    <property type="term" value="C:axonemal dynein complex"/>
    <property type="evidence" value="ECO:0007669"/>
    <property type="project" value="TreeGrafter"/>
</dbReference>
<keyword evidence="3 12" id="KW-0853">WD repeat</keyword>
<evidence type="ECO:0000256" key="13">
    <source>
        <dbReference type="SAM" id="MobiDB-lite"/>
    </source>
</evidence>
<dbReference type="InterPro" id="IPR001680">
    <property type="entry name" value="WD40_rpt"/>
</dbReference>
<evidence type="ECO:0000256" key="6">
    <source>
        <dbReference type="ARBA" id="ARBA00023069"/>
    </source>
</evidence>
<dbReference type="AlphaFoldDB" id="A0AAN7SDB9"/>
<gene>
    <name evidence="14" type="ORF">RN001_012484</name>
</gene>
<dbReference type="GO" id="GO:0045503">
    <property type="term" value="F:dynein light chain binding"/>
    <property type="evidence" value="ECO:0007669"/>
    <property type="project" value="TreeGrafter"/>
</dbReference>
<feature type="repeat" description="WD" evidence="12">
    <location>
        <begin position="559"/>
        <end position="591"/>
    </location>
</feature>
<keyword evidence="2" id="KW-0963">Cytoplasm</keyword>
<accession>A0AAN7SDB9</accession>
<keyword evidence="5" id="KW-0282">Flagellum</keyword>
<proteinExistence type="predicted"/>
<evidence type="ECO:0000256" key="7">
    <source>
        <dbReference type="ARBA" id="ARBA00023212"/>
    </source>
</evidence>
<feature type="compositionally biased region" description="Polar residues" evidence="13">
    <location>
        <begin position="1"/>
        <end position="10"/>
    </location>
</feature>